<organism evidence="2 3">
    <name type="scientific">Azospira inquinata</name>
    <dbReference type="NCBI Taxonomy" id="2785627"/>
    <lineage>
        <taxon>Bacteria</taxon>
        <taxon>Pseudomonadati</taxon>
        <taxon>Pseudomonadota</taxon>
        <taxon>Betaproteobacteria</taxon>
        <taxon>Rhodocyclales</taxon>
        <taxon>Rhodocyclaceae</taxon>
        <taxon>Azospira</taxon>
    </lineage>
</organism>
<evidence type="ECO:0000313" key="2">
    <source>
        <dbReference type="EMBL" id="QWT49421.1"/>
    </source>
</evidence>
<name>A0A975SNQ0_9RHOO</name>
<keyword evidence="1" id="KW-1133">Transmembrane helix</keyword>
<keyword evidence="3" id="KW-1185">Reference proteome</keyword>
<keyword evidence="1" id="KW-0472">Membrane</keyword>
<feature type="transmembrane region" description="Helical" evidence="1">
    <location>
        <begin position="34"/>
        <end position="55"/>
    </location>
</feature>
<dbReference type="AlphaFoldDB" id="A0A975SNQ0"/>
<protein>
    <submittedName>
        <fullName evidence="2">Uncharacterized protein</fullName>
    </submittedName>
</protein>
<evidence type="ECO:0000256" key="1">
    <source>
        <dbReference type="SAM" id="Phobius"/>
    </source>
</evidence>
<dbReference type="Proteomes" id="UP000683428">
    <property type="component" value="Chromosome"/>
</dbReference>
<gene>
    <name evidence="2" type="ORF">Azoinq_02035</name>
</gene>
<dbReference type="KEGG" id="aiq:Azoinq_02035"/>
<proteinExistence type="predicted"/>
<evidence type="ECO:0000313" key="3">
    <source>
        <dbReference type="Proteomes" id="UP000683428"/>
    </source>
</evidence>
<reference evidence="2" key="1">
    <citation type="submission" date="2020-11" db="EMBL/GenBank/DDBJ databases">
        <title>Azospira inquinata sp. nov.</title>
        <authorList>
            <person name="Moe W.M."/>
            <person name="Mikes M.C."/>
        </authorList>
    </citation>
    <scope>NUCLEOTIDE SEQUENCE</scope>
    <source>
        <strain evidence="2">Azo-3</strain>
    </source>
</reference>
<accession>A0A975SNQ0</accession>
<dbReference type="EMBL" id="CP064782">
    <property type="protein sequence ID" value="QWT49421.1"/>
    <property type="molecule type" value="Genomic_DNA"/>
</dbReference>
<keyword evidence="1" id="KW-0812">Transmembrane</keyword>
<sequence>MSGFLVFLGIWGALNLTATYLIQKEDEFEHRKFIKIVGVWLVPYVLSFMTILNAIGKTRKEKFENIPIGELPPGFVLEEAVDEIGVGASEKFSVKSNLSMVNGFPLLDWDAFENFLEKLESEELRRKAMVDAKKAWLIYLREMLGKKYSLFEKNGVFVLSPLEPRVAMATANFIVTARQRIFSILSEEIAQWDSEETIIFVVLHDEDTYYNYVGCYYPDEGEFSFSSGMFIKKGVGHFVATANQLTKMEPIIAHELTHCALAYLHLPNWIDEGLAVNTERLVIDGTKYMLYSINELRNMHASFWEERRIQQFWSGASFFRPDEGSLLSYELARILVEQMNKNWPAFVKFVRQAKIEDSGLQAAKDCLGIDLGHYVCALLEKPISDQWRPDPSQWVSI</sequence>
<dbReference type="RefSeq" id="WP_216127097.1">
    <property type="nucleotide sequence ID" value="NZ_CP064782.1"/>
</dbReference>